<organism evidence="2">
    <name type="scientific">marine metagenome</name>
    <dbReference type="NCBI Taxonomy" id="408172"/>
    <lineage>
        <taxon>unclassified sequences</taxon>
        <taxon>metagenomes</taxon>
        <taxon>ecological metagenomes</taxon>
    </lineage>
</organism>
<proteinExistence type="predicted"/>
<dbReference type="SUPFAM" id="SSF53448">
    <property type="entry name" value="Nucleotide-diphospho-sugar transferases"/>
    <property type="match status" value="1"/>
</dbReference>
<sequence>MKLSVIIPVYNEESTIAEVIRRVAN</sequence>
<dbReference type="Gene3D" id="3.90.550.10">
    <property type="entry name" value="Spore Coat Polysaccharide Biosynthesis Protein SpsA, Chain A"/>
    <property type="match status" value="1"/>
</dbReference>
<dbReference type="Pfam" id="PF00535">
    <property type="entry name" value="Glycos_transf_2"/>
    <property type="match status" value="1"/>
</dbReference>
<feature type="non-terminal residue" evidence="2">
    <location>
        <position position="25"/>
    </location>
</feature>
<accession>A0A382XIC2</accession>
<reference evidence="2" key="1">
    <citation type="submission" date="2018-05" db="EMBL/GenBank/DDBJ databases">
        <authorList>
            <person name="Lanie J.A."/>
            <person name="Ng W.-L."/>
            <person name="Kazmierczak K.M."/>
            <person name="Andrzejewski T.M."/>
            <person name="Davidsen T.M."/>
            <person name="Wayne K.J."/>
            <person name="Tettelin H."/>
            <person name="Glass J.I."/>
            <person name="Rusch D."/>
            <person name="Podicherti R."/>
            <person name="Tsui H.-C.T."/>
            <person name="Winkler M.E."/>
        </authorList>
    </citation>
    <scope>NUCLEOTIDE SEQUENCE</scope>
</reference>
<evidence type="ECO:0000259" key="1">
    <source>
        <dbReference type="Pfam" id="PF00535"/>
    </source>
</evidence>
<dbReference type="InterPro" id="IPR001173">
    <property type="entry name" value="Glyco_trans_2-like"/>
</dbReference>
<dbReference type="AlphaFoldDB" id="A0A382XIC2"/>
<dbReference type="EMBL" id="UINC01168078">
    <property type="protein sequence ID" value="SVD70917.1"/>
    <property type="molecule type" value="Genomic_DNA"/>
</dbReference>
<feature type="domain" description="Glycosyltransferase 2-like" evidence="1">
    <location>
        <begin position="4"/>
        <end position="25"/>
    </location>
</feature>
<dbReference type="InterPro" id="IPR029044">
    <property type="entry name" value="Nucleotide-diphossugar_trans"/>
</dbReference>
<name>A0A382XIC2_9ZZZZ</name>
<evidence type="ECO:0000313" key="2">
    <source>
        <dbReference type="EMBL" id="SVD70917.1"/>
    </source>
</evidence>
<protein>
    <recommendedName>
        <fullName evidence="1">Glycosyltransferase 2-like domain-containing protein</fullName>
    </recommendedName>
</protein>
<gene>
    <name evidence="2" type="ORF">METZ01_LOCUS423771</name>
</gene>